<dbReference type="InterPro" id="IPR029058">
    <property type="entry name" value="AB_hydrolase_fold"/>
</dbReference>
<accession>A0ABS4VLM4</accession>
<reference evidence="2 3" key="1">
    <citation type="submission" date="2021-03" db="EMBL/GenBank/DDBJ databases">
        <title>Sequencing the genomes of 1000 actinobacteria strains.</title>
        <authorList>
            <person name="Klenk H.-P."/>
        </authorList>
    </citation>
    <scope>NUCLEOTIDE SEQUENCE [LARGE SCALE GENOMIC DNA]</scope>
    <source>
        <strain evidence="2 3">DSM 45256</strain>
    </source>
</reference>
<keyword evidence="3" id="KW-1185">Reference proteome</keyword>
<gene>
    <name evidence="2" type="ORF">JOF36_000515</name>
</gene>
<dbReference type="InterPro" id="IPR000073">
    <property type="entry name" value="AB_hydrolase_1"/>
</dbReference>
<dbReference type="Gene3D" id="3.40.50.1820">
    <property type="entry name" value="alpha/beta hydrolase"/>
    <property type="match status" value="1"/>
</dbReference>
<feature type="domain" description="AB hydrolase-1" evidence="1">
    <location>
        <begin position="8"/>
        <end position="179"/>
    </location>
</feature>
<comment type="caution">
    <text evidence="2">The sequence shown here is derived from an EMBL/GenBank/DDBJ whole genome shotgun (WGS) entry which is preliminary data.</text>
</comment>
<protein>
    <submittedName>
        <fullName evidence="2">Pimeloyl-ACP methyl ester carboxylesterase</fullName>
    </submittedName>
</protein>
<dbReference type="Pfam" id="PF12697">
    <property type="entry name" value="Abhydrolase_6"/>
    <property type="match status" value="1"/>
</dbReference>
<evidence type="ECO:0000313" key="2">
    <source>
        <dbReference type="EMBL" id="MBP2364819.1"/>
    </source>
</evidence>
<organism evidence="2 3">
    <name type="scientific">Pseudonocardia parietis</name>
    <dbReference type="NCBI Taxonomy" id="570936"/>
    <lineage>
        <taxon>Bacteria</taxon>
        <taxon>Bacillati</taxon>
        <taxon>Actinomycetota</taxon>
        <taxon>Actinomycetes</taxon>
        <taxon>Pseudonocardiales</taxon>
        <taxon>Pseudonocardiaceae</taxon>
        <taxon>Pseudonocardia</taxon>
    </lineage>
</organism>
<sequence>MHAVAERLSASAPEGIDVFAHSIGAACALGAAGRGAPIRRLALYEPPGPETVTRDWIDRVSDWISSGRPERAMGSFLVEIVGLDEPTVTSLRDSPAAEEAVPIVERTMAREAEALLALDVVGLTAGVTVPALLMVGDRSPRWAATVTSRLREGLPGATVTVLDGHGHEAVDTAPGLVVARLDRFIAGPSGGDRVRPT</sequence>
<evidence type="ECO:0000259" key="1">
    <source>
        <dbReference type="Pfam" id="PF12697"/>
    </source>
</evidence>
<dbReference type="EMBL" id="JAGINU010000001">
    <property type="protein sequence ID" value="MBP2364819.1"/>
    <property type="molecule type" value="Genomic_DNA"/>
</dbReference>
<name>A0ABS4VLM4_9PSEU</name>
<evidence type="ECO:0000313" key="3">
    <source>
        <dbReference type="Proteomes" id="UP001519295"/>
    </source>
</evidence>
<proteinExistence type="predicted"/>
<dbReference type="Proteomes" id="UP001519295">
    <property type="component" value="Unassembled WGS sequence"/>
</dbReference>
<dbReference type="SUPFAM" id="SSF53474">
    <property type="entry name" value="alpha/beta-Hydrolases"/>
    <property type="match status" value="1"/>
</dbReference>